<protein>
    <submittedName>
        <fullName evidence="2">Uncharacterized protein</fullName>
    </submittedName>
</protein>
<name>A0A964BXM0_9CYAN</name>
<evidence type="ECO:0000313" key="2">
    <source>
        <dbReference type="EMBL" id="MCC0179462.1"/>
    </source>
</evidence>
<evidence type="ECO:0000256" key="1">
    <source>
        <dbReference type="SAM" id="MobiDB-lite"/>
    </source>
</evidence>
<feature type="region of interest" description="Disordered" evidence="1">
    <location>
        <begin position="1"/>
        <end position="82"/>
    </location>
</feature>
<dbReference type="EMBL" id="JADWDC010000085">
    <property type="protein sequence ID" value="MCC0179462.1"/>
    <property type="molecule type" value="Genomic_DNA"/>
</dbReference>
<dbReference type="Proteomes" id="UP000729733">
    <property type="component" value="Unassembled WGS sequence"/>
</dbReference>
<keyword evidence="3" id="KW-1185">Reference proteome</keyword>
<proteinExistence type="predicted"/>
<organism evidence="2 3">
    <name type="scientific">Waterburya agarophytonicola KI4</name>
    <dbReference type="NCBI Taxonomy" id="2874699"/>
    <lineage>
        <taxon>Bacteria</taxon>
        <taxon>Bacillati</taxon>
        <taxon>Cyanobacteriota</taxon>
        <taxon>Cyanophyceae</taxon>
        <taxon>Pleurocapsales</taxon>
        <taxon>Hyellaceae</taxon>
        <taxon>Waterburya</taxon>
        <taxon>Waterburya agarophytonicola</taxon>
    </lineage>
</organism>
<evidence type="ECO:0000313" key="3">
    <source>
        <dbReference type="Proteomes" id="UP000729733"/>
    </source>
</evidence>
<sequence length="82" mass="9060">MANKAPKKKLSINAPTPSAQEKNVEAFINKAENHTKVSRGKKEKPAESLPWEAEGINTEQMKSLRLGLPEGNRSLPPPSEKR</sequence>
<dbReference type="RefSeq" id="WP_229642564.1">
    <property type="nucleotide sequence ID" value="NZ_JADWDC010000085.1"/>
</dbReference>
<comment type="caution">
    <text evidence="2">The sequence shown here is derived from an EMBL/GenBank/DDBJ whole genome shotgun (WGS) entry which is preliminary data.</text>
</comment>
<gene>
    <name evidence="2" type="ORF">I4641_21105</name>
</gene>
<dbReference type="AlphaFoldDB" id="A0A964BXM0"/>
<feature type="compositionally biased region" description="Basic residues" evidence="1">
    <location>
        <begin position="1"/>
        <end position="10"/>
    </location>
</feature>
<reference evidence="2" key="1">
    <citation type="journal article" date="2021" name="Antonie Van Leeuwenhoek">
        <title>Draft genome and description of Waterburya agarophytonicola gen. nov. sp. nov. (Pleurocapsales, Cyanobacteria): a seaweed symbiont.</title>
        <authorList>
            <person name="Bonthond G."/>
            <person name="Shalygin S."/>
            <person name="Bayer T."/>
            <person name="Weinberger F."/>
        </authorList>
    </citation>
    <scope>NUCLEOTIDE SEQUENCE</scope>
    <source>
        <strain evidence="2">KI4</strain>
    </source>
</reference>
<accession>A0A964BXM0</accession>